<evidence type="ECO:0000313" key="2">
    <source>
        <dbReference type="EMBL" id="EKC69844.1"/>
    </source>
</evidence>
<gene>
    <name evidence="2" type="ORF">LEA_08079</name>
</gene>
<reference evidence="2" key="1">
    <citation type="journal article" date="2013" name="Environ. Microbiol.">
        <title>Microbiota from the distal guts of lean and obese adolescents exhibit partial functional redundancy besides clear differences in community structure.</title>
        <authorList>
            <person name="Ferrer M."/>
            <person name="Ruiz A."/>
            <person name="Lanza F."/>
            <person name="Haange S.B."/>
            <person name="Oberbach A."/>
            <person name="Till H."/>
            <person name="Bargiela R."/>
            <person name="Campoy C."/>
            <person name="Segura M.T."/>
            <person name="Richter M."/>
            <person name="von Bergen M."/>
            <person name="Seifert J."/>
            <person name="Suarez A."/>
        </authorList>
    </citation>
    <scope>NUCLEOTIDE SEQUENCE</scope>
</reference>
<dbReference type="SUPFAM" id="SSF52218">
    <property type="entry name" value="Flavoproteins"/>
    <property type="match status" value="1"/>
</dbReference>
<dbReference type="GO" id="GO:0010181">
    <property type="term" value="F:FMN binding"/>
    <property type="evidence" value="ECO:0007669"/>
    <property type="project" value="InterPro"/>
</dbReference>
<feature type="non-terminal residue" evidence="2">
    <location>
        <position position="41"/>
    </location>
</feature>
<feature type="domain" description="Flavodoxin-like" evidence="1">
    <location>
        <begin position="1"/>
        <end position="41"/>
    </location>
</feature>
<dbReference type="PROSITE" id="PS50902">
    <property type="entry name" value="FLAVODOXIN_LIKE"/>
    <property type="match status" value="1"/>
</dbReference>
<dbReference type="InterPro" id="IPR008254">
    <property type="entry name" value="Flavodoxin/NO_synth"/>
</dbReference>
<dbReference type="AlphaFoldDB" id="K1TQF8"/>
<proteinExistence type="predicted"/>
<protein>
    <recommendedName>
        <fullName evidence="1">Flavodoxin-like domain-containing protein</fullName>
    </recommendedName>
</protein>
<accession>K1TQF8</accession>
<dbReference type="InterPro" id="IPR029039">
    <property type="entry name" value="Flavoprotein-like_sf"/>
</dbReference>
<dbReference type="EMBL" id="AJWY01005355">
    <property type="protein sequence ID" value="EKC69844.1"/>
    <property type="molecule type" value="Genomic_DNA"/>
</dbReference>
<organism evidence="2">
    <name type="scientific">human gut metagenome</name>
    <dbReference type="NCBI Taxonomy" id="408170"/>
    <lineage>
        <taxon>unclassified sequences</taxon>
        <taxon>metagenomes</taxon>
        <taxon>organismal metagenomes</taxon>
    </lineage>
</organism>
<evidence type="ECO:0000259" key="1">
    <source>
        <dbReference type="PROSITE" id="PS50902"/>
    </source>
</evidence>
<sequence>MIIYFTGTGNSRHLAKKVGEAINEIPVNSFEYIKECKKGSF</sequence>
<name>K1TQF8_9ZZZZ</name>
<comment type="caution">
    <text evidence="2">The sequence shown here is derived from an EMBL/GenBank/DDBJ whole genome shotgun (WGS) entry which is preliminary data.</text>
</comment>